<dbReference type="AlphaFoldDB" id="A0AAV1CT30"/>
<reference evidence="4" key="1">
    <citation type="submission" date="2023-03" db="EMBL/GenBank/DDBJ databases">
        <authorList>
            <person name="Julca I."/>
        </authorList>
    </citation>
    <scope>NUCLEOTIDE SEQUENCE</scope>
</reference>
<evidence type="ECO:0000256" key="1">
    <source>
        <dbReference type="ARBA" id="ARBA00022821"/>
    </source>
</evidence>
<keyword evidence="5" id="KW-1185">Reference proteome</keyword>
<evidence type="ECO:0000256" key="3">
    <source>
        <dbReference type="SAM" id="SignalP"/>
    </source>
</evidence>
<sequence length="104" mass="11439">MAYFTNYFILFLLLAAFVGALDIESSGVEDTTHDQADKTVVSGERKMSGSTRKMYTSAEVLKTLPVKMVLPASSADGCDGETCFFGKCYYEFGCKCDWPTCVMP</sequence>
<protein>
    <submittedName>
        <fullName evidence="4">OLC1v1035480C1</fullName>
    </submittedName>
</protein>
<feature type="signal peptide" evidence="3">
    <location>
        <begin position="1"/>
        <end position="20"/>
    </location>
</feature>
<organism evidence="4 5">
    <name type="scientific">Oldenlandia corymbosa var. corymbosa</name>
    <dbReference type="NCBI Taxonomy" id="529605"/>
    <lineage>
        <taxon>Eukaryota</taxon>
        <taxon>Viridiplantae</taxon>
        <taxon>Streptophyta</taxon>
        <taxon>Embryophyta</taxon>
        <taxon>Tracheophyta</taxon>
        <taxon>Spermatophyta</taxon>
        <taxon>Magnoliopsida</taxon>
        <taxon>eudicotyledons</taxon>
        <taxon>Gunneridae</taxon>
        <taxon>Pentapetalae</taxon>
        <taxon>asterids</taxon>
        <taxon>lamiids</taxon>
        <taxon>Gentianales</taxon>
        <taxon>Rubiaceae</taxon>
        <taxon>Rubioideae</taxon>
        <taxon>Spermacoceae</taxon>
        <taxon>Hedyotis-Oldenlandia complex</taxon>
        <taxon>Oldenlandia</taxon>
    </lineage>
</organism>
<proteinExistence type="predicted"/>
<accession>A0AAV1CT30</accession>
<keyword evidence="2" id="KW-1015">Disulfide bond</keyword>
<dbReference type="InterPro" id="IPR036146">
    <property type="entry name" value="Cyclotide_sf"/>
</dbReference>
<evidence type="ECO:0000256" key="2">
    <source>
        <dbReference type="ARBA" id="ARBA00023157"/>
    </source>
</evidence>
<keyword evidence="1" id="KW-0611">Plant defense</keyword>
<dbReference type="GO" id="GO:0006952">
    <property type="term" value="P:defense response"/>
    <property type="evidence" value="ECO:0007669"/>
    <property type="project" value="UniProtKB-KW"/>
</dbReference>
<name>A0AAV1CT30_OLDCO</name>
<dbReference type="Proteomes" id="UP001161247">
    <property type="component" value="Chromosome 3"/>
</dbReference>
<dbReference type="EMBL" id="OX459120">
    <property type="protein sequence ID" value="CAI9098774.1"/>
    <property type="molecule type" value="Genomic_DNA"/>
</dbReference>
<keyword evidence="3" id="KW-0732">Signal</keyword>
<feature type="chain" id="PRO_5043561428" evidence="3">
    <location>
        <begin position="21"/>
        <end position="104"/>
    </location>
</feature>
<gene>
    <name evidence="4" type="ORF">OLC1_LOCUS8910</name>
</gene>
<evidence type="ECO:0000313" key="5">
    <source>
        <dbReference type="Proteomes" id="UP001161247"/>
    </source>
</evidence>
<evidence type="ECO:0000313" key="4">
    <source>
        <dbReference type="EMBL" id="CAI9098774.1"/>
    </source>
</evidence>
<dbReference type="SUPFAM" id="SSF57038">
    <property type="entry name" value="Cyclotides"/>
    <property type="match status" value="1"/>
</dbReference>